<dbReference type="OrthoDB" id="177586at2"/>
<reference evidence="2 3" key="1">
    <citation type="submission" date="2015-11" db="EMBL/GenBank/DDBJ databases">
        <title>Draft genome sequence of Paramesorhizobium deserti A-3-E, a strain highly resistant to diverse beta-lactam antibiotics.</title>
        <authorList>
            <person name="Lv R."/>
            <person name="Yang X."/>
            <person name="Fang N."/>
            <person name="Guo J."/>
            <person name="Luo X."/>
            <person name="Peng F."/>
            <person name="Yang R."/>
            <person name="Cui Y."/>
            <person name="Fang C."/>
            <person name="Song Y."/>
        </authorList>
    </citation>
    <scope>NUCLEOTIDE SEQUENCE [LARGE SCALE GENOMIC DNA]</scope>
    <source>
        <strain evidence="2 3">A-3-E</strain>
    </source>
</reference>
<dbReference type="InterPro" id="IPR036736">
    <property type="entry name" value="ACP-like_sf"/>
</dbReference>
<comment type="caution">
    <text evidence="2">The sequence shown here is derived from an EMBL/GenBank/DDBJ whole genome shotgun (WGS) entry which is preliminary data.</text>
</comment>
<keyword evidence="3" id="KW-1185">Reference proteome</keyword>
<dbReference type="Pfam" id="PF19468">
    <property type="entry name" value="DUF6005"/>
    <property type="match status" value="1"/>
</dbReference>
<evidence type="ECO:0000313" key="2">
    <source>
        <dbReference type="EMBL" id="KXF76407.1"/>
    </source>
</evidence>
<proteinExistence type="predicted"/>
<dbReference type="RefSeq" id="WP_068883433.1">
    <property type="nucleotide sequence ID" value="NZ_LNTU01000034.1"/>
</dbReference>
<protein>
    <submittedName>
        <fullName evidence="2">Phosphopantetheine-binding protein</fullName>
    </submittedName>
</protein>
<organism evidence="2 3">
    <name type="scientific">Paramesorhizobium deserti</name>
    <dbReference type="NCBI Taxonomy" id="1494590"/>
    <lineage>
        <taxon>Bacteria</taxon>
        <taxon>Pseudomonadati</taxon>
        <taxon>Pseudomonadota</taxon>
        <taxon>Alphaproteobacteria</taxon>
        <taxon>Hyphomicrobiales</taxon>
        <taxon>Phyllobacteriaceae</taxon>
        <taxon>Paramesorhizobium</taxon>
    </lineage>
</organism>
<evidence type="ECO:0000313" key="3">
    <source>
        <dbReference type="Proteomes" id="UP000070107"/>
    </source>
</evidence>
<dbReference type="AlphaFoldDB" id="A0A135HT94"/>
<dbReference type="SUPFAM" id="SSF47336">
    <property type="entry name" value="ACP-like"/>
    <property type="match status" value="1"/>
</dbReference>
<gene>
    <name evidence="2" type="ORF">ATN84_16170</name>
</gene>
<accession>A0A135HT94</accession>
<sequence length="448" mass="51386">MTHGEILRAIETILRDRLNHAHMDAFAPTARLNEDLYLDSVLILEIMLALELDHGVALPEEAISRQDLETVNDLVNLFAEPPATGDRPMPGPAHDLTFARAEQEAAERVGVHGEDYVDIKVHCFVSNVCHAVKQKQLDHRPFFFGVWDAGFSVDERWRLAYHTPEISHDFFRGWFERLYGARVRQWYRPDVSKTENLATMLELLEHKKPSEFLMVMLDLFHLPERENKFNQNPFPHYLMLEKTDDPDVLMVLDPDFRWEGRIEKAKIVNAIMQPTVGGGFIFDAAEIRAPSAGDLRDYFLACFHQDENLLTSAARDIVRAHVEGRNGVALADLPAALRELPVISIRKYALEHGFAFFWRSLRLSNAEFDVICDHIETLIQEFKALHYAVMKLGQTEDEALAESVFEKLDALDAMERVLKRQLAETYRVWCDSHGLLHAPRHDVEEAVA</sequence>
<dbReference type="STRING" id="1494590.ATN84_16170"/>
<dbReference type="InterPro" id="IPR009081">
    <property type="entry name" value="PP-bd_ACP"/>
</dbReference>
<dbReference type="Gene3D" id="1.10.1200.10">
    <property type="entry name" value="ACP-like"/>
    <property type="match status" value="1"/>
</dbReference>
<dbReference type="InterPro" id="IPR046047">
    <property type="entry name" value="DUF6005"/>
</dbReference>
<dbReference type="Proteomes" id="UP000070107">
    <property type="component" value="Unassembled WGS sequence"/>
</dbReference>
<dbReference type="EMBL" id="LNTU01000034">
    <property type="protein sequence ID" value="KXF76407.1"/>
    <property type="molecule type" value="Genomic_DNA"/>
</dbReference>
<name>A0A135HT94_9HYPH</name>
<dbReference type="PROSITE" id="PS50075">
    <property type="entry name" value="CARRIER"/>
    <property type="match status" value="1"/>
</dbReference>
<feature type="domain" description="Carrier" evidence="1">
    <location>
        <begin position="4"/>
        <end position="82"/>
    </location>
</feature>
<evidence type="ECO:0000259" key="1">
    <source>
        <dbReference type="PROSITE" id="PS50075"/>
    </source>
</evidence>